<accession>A0ABD2Q047</accession>
<protein>
    <submittedName>
        <fullName evidence="1">Uncharacterized protein</fullName>
    </submittedName>
</protein>
<sequence length="297" mass="32847">MLEPSTQRSTPGRRAFRTVTAPSLTARKRLGHPLLTSAVSTENQNRDFVKSHLELVANRCRLLSGGVSDTLSSNSNPVMNTFSESKCLYGLRQVLKDVLESRVDPKQEVIRNKHRRELVRVWSREKVTVTETRIYSRPPSAAGSKANSQNTSFTNISNSGKSFLSSSQNLPKIVPLNVLQDDASSAYVSGSDRVRNVSDHIMTSEEDTAKLAPSSKGSRELVIPIQIDASSCASGQRSMPVRPTLTDFSCTKPLPKPQSTKVHFVNELVLLYRNPHPCLHFTRTLLIQFDVEAKGSS</sequence>
<comment type="caution">
    <text evidence="1">The sequence shown here is derived from an EMBL/GenBank/DDBJ whole genome shotgun (WGS) entry which is preliminary data.</text>
</comment>
<reference evidence="1 2" key="1">
    <citation type="submission" date="2024-11" db="EMBL/GenBank/DDBJ databases">
        <title>Adaptive evolution of stress response genes in parasites aligns with host niche diversity.</title>
        <authorList>
            <person name="Hahn C."/>
            <person name="Resl P."/>
        </authorList>
    </citation>
    <scope>NUCLEOTIDE SEQUENCE [LARGE SCALE GENOMIC DNA]</scope>
    <source>
        <strain evidence="1">EGGRZ-B1_66</strain>
        <tissue evidence="1">Body</tissue>
    </source>
</reference>
<evidence type="ECO:0000313" key="2">
    <source>
        <dbReference type="Proteomes" id="UP001626550"/>
    </source>
</evidence>
<dbReference type="Proteomes" id="UP001626550">
    <property type="component" value="Unassembled WGS sequence"/>
</dbReference>
<evidence type="ECO:0000313" key="1">
    <source>
        <dbReference type="EMBL" id="KAL3312979.1"/>
    </source>
</evidence>
<name>A0ABD2Q047_9PLAT</name>
<dbReference type="EMBL" id="JBJKFK010001482">
    <property type="protein sequence ID" value="KAL3312979.1"/>
    <property type="molecule type" value="Genomic_DNA"/>
</dbReference>
<proteinExistence type="predicted"/>
<gene>
    <name evidence="1" type="ORF">Ciccas_008423</name>
</gene>
<keyword evidence="2" id="KW-1185">Reference proteome</keyword>
<organism evidence="1 2">
    <name type="scientific">Cichlidogyrus casuarinus</name>
    <dbReference type="NCBI Taxonomy" id="1844966"/>
    <lineage>
        <taxon>Eukaryota</taxon>
        <taxon>Metazoa</taxon>
        <taxon>Spiralia</taxon>
        <taxon>Lophotrochozoa</taxon>
        <taxon>Platyhelminthes</taxon>
        <taxon>Monogenea</taxon>
        <taxon>Monopisthocotylea</taxon>
        <taxon>Dactylogyridea</taxon>
        <taxon>Ancyrocephalidae</taxon>
        <taxon>Cichlidogyrus</taxon>
    </lineage>
</organism>
<dbReference type="AlphaFoldDB" id="A0ABD2Q047"/>